<reference evidence="1" key="1">
    <citation type="submission" date="2020-05" db="EMBL/GenBank/DDBJ databases">
        <authorList>
            <person name="Chiriac C."/>
            <person name="Salcher M."/>
            <person name="Ghai R."/>
            <person name="Kavagutti S V."/>
        </authorList>
    </citation>
    <scope>NUCLEOTIDE SEQUENCE</scope>
</reference>
<sequence length="86" mass="9670">MITCSRRYSSGVACGSSRVLMIGRFSVVSRPTSTSKKSARWDSWKPCVRPSVPMPTRPAPANTWRVTKKGTKPRMMSRNGVRRSIR</sequence>
<dbReference type="AlphaFoldDB" id="A0A6J7HMX1"/>
<gene>
    <name evidence="1" type="ORF">UFOPK3609_01475</name>
</gene>
<dbReference type="EMBL" id="CAFBMQ010000248">
    <property type="protein sequence ID" value="CAB4922557.1"/>
    <property type="molecule type" value="Genomic_DNA"/>
</dbReference>
<proteinExistence type="predicted"/>
<evidence type="ECO:0000313" key="1">
    <source>
        <dbReference type="EMBL" id="CAB4922557.1"/>
    </source>
</evidence>
<accession>A0A6J7HMX1</accession>
<protein>
    <submittedName>
        <fullName evidence="1">Unannotated protein</fullName>
    </submittedName>
</protein>
<name>A0A6J7HMX1_9ZZZZ</name>
<organism evidence="1">
    <name type="scientific">freshwater metagenome</name>
    <dbReference type="NCBI Taxonomy" id="449393"/>
    <lineage>
        <taxon>unclassified sequences</taxon>
        <taxon>metagenomes</taxon>
        <taxon>ecological metagenomes</taxon>
    </lineage>
</organism>